<feature type="compositionally biased region" description="Basic and acidic residues" evidence="1">
    <location>
        <begin position="1"/>
        <end position="17"/>
    </location>
</feature>
<keyword evidence="4" id="KW-1185">Reference proteome</keyword>
<name>A0ABR3WDQ4_9PEZI</name>
<keyword evidence="2" id="KW-0472">Membrane</keyword>
<feature type="region of interest" description="Disordered" evidence="1">
    <location>
        <begin position="1"/>
        <end position="30"/>
    </location>
</feature>
<keyword evidence="2" id="KW-0812">Transmembrane</keyword>
<dbReference type="Proteomes" id="UP001586593">
    <property type="component" value="Unassembled WGS sequence"/>
</dbReference>
<proteinExistence type="predicted"/>
<feature type="transmembrane region" description="Helical" evidence="2">
    <location>
        <begin position="43"/>
        <end position="62"/>
    </location>
</feature>
<dbReference type="EMBL" id="JAZHXJ010000490">
    <property type="protein sequence ID" value="KAL1859595.1"/>
    <property type="molecule type" value="Genomic_DNA"/>
</dbReference>
<feature type="region of interest" description="Disordered" evidence="1">
    <location>
        <begin position="83"/>
        <end position="106"/>
    </location>
</feature>
<evidence type="ECO:0000256" key="1">
    <source>
        <dbReference type="SAM" id="MobiDB-lite"/>
    </source>
</evidence>
<evidence type="ECO:0000313" key="4">
    <source>
        <dbReference type="Proteomes" id="UP001586593"/>
    </source>
</evidence>
<accession>A0ABR3WDQ4</accession>
<keyword evidence="2" id="KW-1133">Transmembrane helix</keyword>
<evidence type="ECO:0000256" key="2">
    <source>
        <dbReference type="SAM" id="Phobius"/>
    </source>
</evidence>
<protein>
    <submittedName>
        <fullName evidence="3">Uncharacterized protein</fullName>
    </submittedName>
</protein>
<comment type="caution">
    <text evidence="3">The sequence shown here is derived from an EMBL/GenBank/DDBJ whole genome shotgun (WGS) entry which is preliminary data.</text>
</comment>
<organism evidence="3 4">
    <name type="scientific">Phialemonium thermophilum</name>
    <dbReference type="NCBI Taxonomy" id="223376"/>
    <lineage>
        <taxon>Eukaryota</taxon>
        <taxon>Fungi</taxon>
        <taxon>Dikarya</taxon>
        <taxon>Ascomycota</taxon>
        <taxon>Pezizomycotina</taxon>
        <taxon>Sordariomycetes</taxon>
        <taxon>Sordariomycetidae</taxon>
        <taxon>Cephalothecales</taxon>
        <taxon>Cephalothecaceae</taxon>
        <taxon>Phialemonium</taxon>
    </lineage>
</organism>
<sequence>MYDKADIHNDQEGHQLLEAEEGATGSWPGRLDSKSSRLAQLRLYAVLGLSALLLVGMALASYTHLTSKKLVCYEKRYFPSRARRSLGVQGRASSRARRGVGQRDGG</sequence>
<gene>
    <name evidence="3" type="ORF">VTK73DRAFT_7568</name>
</gene>
<reference evidence="3 4" key="1">
    <citation type="journal article" date="2024" name="Commun. Biol.">
        <title>Comparative genomic analysis of thermophilic fungi reveals convergent evolutionary adaptations and gene losses.</title>
        <authorList>
            <person name="Steindorff A.S."/>
            <person name="Aguilar-Pontes M.V."/>
            <person name="Robinson A.J."/>
            <person name="Andreopoulos B."/>
            <person name="LaButti K."/>
            <person name="Kuo A."/>
            <person name="Mondo S."/>
            <person name="Riley R."/>
            <person name="Otillar R."/>
            <person name="Haridas S."/>
            <person name="Lipzen A."/>
            <person name="Grimwood J."/>
            <person name="Schmutz J."/>
            <person name="Clum A."/>
            <person name="Reid I.D."/>
            <person name="Moisan M.C."/>
            <person name="Butler G."/>
            <person name="Nguyen T.T.M."/>
            <person name="Dewar K."/>
            <person name="Conant G."/>
            <person name="Drula E."/>
            <person name="Henrissat B."/>
            <person name="Hansel C."/>
            <person name="Singer S."/>
            <person name="Hutchinson M.I."/>
            <person name="de Vries R.P."/>
            <person name="Natvig D.O."/>
            <person name="Powell A.J."/>
            <person name="Tsang A."/>
            <person name="Grigoriev I.V."/>
        </authorList>
    </citation>
    <scope>NUCLEOTIDE SEQUENCE [LARGE SCALE GENOMIC DNA]</scope>
    <source>
        <strain evidence="3 4">ATCC 24622</strain>
    </source>
</reference>
<evidence type="ECO:0000313" key="3">
    <source>
        <dbReference type="EMBL" id="KAL1859595.1"/>
    </source>
</evidence>